<evidence type="ECO:0000256" key="1">
    <source>
        <dbReference type="SAM" id="MobiDB-lite"/>
    </source>
</evidence>
<dbReference type="OrthoDB" id="8625101at2759"/>
<dbReference type="Proteomes" id="UP000242715">
    <property type="component" value="Unassembled WGS sequence"/>
</dbReference>
<evidence type="ECO:0000313" key="4">
    <source>
        <dbReference type="Proteomes" id="UP000242715"/>
    </source>
</evidence>
<feature type="domain" description="Atos-like conserved" evidence="2">
    <location>
        <begin position="166"/>
        <end position="220"/>
    </location>
</feature>
<feature type="region of interest" description="Disordered" evidence="1">
    <location>
        <begin position="70"/>
        <end position="102"/>
    </location>
</feature>
<reference evidence="4" key="1">
    <citation type="journal article" date="2017" name="Front. Plant Sci.">
        <title>Climate Clever Clovers: New Paradigm to Reduce the Environmental Footprint of Ruminants by Breeding Low Methanogenic Forages Utilizing Haplotype Variation.</title>
        <authorList>
            <person name="Kaur P."/>
            <person name="Appels R."/>
            <person name="Bayer P.E."/>
            <person name="Keeble-Gagnere G."/>
            <person name="Wang J."/>
            <person name="Hirakawa H."/>
            <person name="Shirasawa K."/>
            <person name="Vercoe P."/>
            <person name="Stefanova K."/>
            <person name="Durmic Z."/>
            <person name="Nichols P."/>
            <person name="Revell C."/>
            <person name="Isobe S.N."/>
            <person name="Edwards D."/>
            <person name="Erskine W."/>
        </authorList>
    </citation>
    <scope>NUCLEOTIDE SEQUENCE [LARGE SCALE GENOMIC DNA]</scope>
    <source>
        <strain evidence="4">cv. Daliak</strain>
    </source>
</reference>
<gene>
    <name evidence="3" type="ORF">TSUD_317950</name>
</gene>
<dbReference type="AlphaFoldDB" id="A0A2Z6MZT0"/>
<proteinExistence type="predicted"/>
<dbReference type="Pfam" id="PF13889">
    <property type="entry name" value="Chromosome_seg"/>
    <property type="match status" value="1"/>
</dbReference>
<accession>A0A2Z6MZT0</accession>
<dbReference type="InterPro" id="IPR025261">
    <property type="entry name" value="Atos-like_cons_dom"/>
</dbReference>
<evidence type="ECO:0000259" key="2">
    <source>
        <dbReference type="SMART" id="SM01177"/>
    </source>
</evidence>
<dbReference type="Pfam" id="PF13915">
    <property type="entry name" value="DUF4210"/>
    <property type="match status" value="1"/>
</dbReference>
<sequence>MGLPQVSSACLAEEVKPTSRTIGFQLRTLAPRVDCFRENGYSPTGVTESHVKKRLLSPLNVTLLADHFRGDQSSSETGDDYYNAQETTQKKASSPRLPLSPLGKKSCTDKNFGECRDFDTVLSDSNLFTPDNILDMNECWTYNASFPPRHAKLCGFVSRLPIRRSLVGSFEESLLSGRLPSEKKIEGFLAMLNVTGGNFSPQSRKIPFAVLSNPERTPIHTFFCNYDLNDMPAGTKTFLRQKITLTSSRSTSTTGTEIQTDSDANAKSSSISNTTQTDNKDLLTSKCGEFDSFSCTKEENSSSPTCLVDEDKFRNGNSSKINDNSINNCIMLYALHLRFMCTSPKKRSRSVATHKSDPISSEARNLMDSEHERSFYLYDDMRVVFPQRHSDSDEGKLHVDYHFPSNPKYFDISS</sequence>
<dbReference type="PANTHER" id="PTHR13199:SF11">
    <property type="entry name" value="PROTEIN ATOSSA"/>
    <property type="match status" value="1"/>
</dbReference>
<feature type="compositionally biased region" description="Polar residues" evidence="1">
    <location>
        <begin position="257"/>
        <end position="277"/>
    </location>
</feature>
<dbReference type="InterPro" id="IPR051506">
    <property type="entry name" value="ATOS_Transcription_Regulators"/>
</dbReference>
<protein>
    <recommendedName>
        <fullName evidence="2">Atos-like conserved domain-containing protein</fullName>
    </recommendedName>
</protein>
<keyword evidence="4" id="KW-1185">Reference proteome</keyword>
<organism evidence="3 4">
    <name type="scientific">Trifolium subterraneum</name>
    <name type="common">Subterranean clover</name>
    <dbReference type="NCBI Taxonomy" id="3900"/>
    <lineage>
        <taxon>Eukaryota</taxon>
        <taxon>Viridiplantae</taxon>
        <taxon>Streptophyta</taxon>
        <taxon>Embryophyta</taxon>
        <taxon>Tracheophyta</taxon>
        <taxon>Spermatophyta</taxon>
        <taxon>Magnoliopsida</taxon>
        <taxon>eudicotyledons</taxon>
        <taxon>Gunneridae</taxon>
        <taxon>Pentapetalae</taxon>
        <taxon>rosids</taxon>
        <taxon>fabids</taxon>
        <taxon>Fabales</taxon>
        <taxon>Fabaceae</taxon>
        <taxon>Papilionoideae</taxon>
        <taxon>50 kb inversion clade</taxon>
        <taxon>NPAAA clade</taxon>
        <taxon>Hologalegina</taxon>
        <taxon>IRL clade</taxon>
        <taxon>Trifolieae</taxon>
        <taxon>Trifolium</taxon>
    </lineage>
</organism>
<feature type="region of interest" description="Disordered" evidence="1">
    <location>
        <begin position="249"/>
        <end position="278"/>
    </location>
</feature>
<name>A0A2Z6MZT0_TRISU</name>
<dbReference type="SMART" id="SM01177">
    <property type="entry name" value="DUF4210"/>
    <property type="match status" value="1"/>
</dbReference>
<dbReference type="InterPro" id="IPR033473">
    <property type="entry name" value="Atos-like_C"/>
</dbReference>
<evidence type="ECO:0000313" key="3">
    <source>
        <dbReference type="EMBL" id="GAU38108.1"/>
    </source>
</evidence>
<dbReference type="EMBL" id="DF973702">
    <property type="protein sequence ID" value="GAU38108.1"/>
    <property type="molecule type" value="Genomic_DNA"/>
</dbReference>
<dbReference type="PANTHER" id="PTHR13199">
    <property type="entry name" value="GH03947P"/>
    <property type="match status" value="1"/>
</dbReference>